<keyword evidence="1" id="KW-0732">Signal</keyword>
<sequence>MTPITATHAADLGLPPPPPVIEAPCVGCTGPIYLRGFIGAANPVVDGISSELFQFNDFTVVHEDIKSSPLFGLGVGYQFNNWLRFDMTAEYRGKSLFIAQDKYPGGNGTFSRASNDADGTFLPGTNEYTADIESWVGLWNAYADLGTYWCFTPYVGAGIGIASVSVLGLKDVNVPNGGVAYGADNTETNFAWAVYGGIAYDVNESVTLDLSYRYTDLGEAKSGTVTAYDGTSSYAGVDLGSVTSHDLMLGMRWKLGHAPVVPAPMPVAFK</sequence>
<organism evidence="3 4">
    <name type="scientific">Methyloceanibacter caenitepidi</name>
    <dbReference type="NCBI Taxonomy" id="1384459"/>
    <lineage>
        <taxon>Bacteria</taxon>
        <taxon>Pseudomonadati</taxon>
        <taxon>Pseudomonadota</taxon>
        <taxon>Alphaproteobacteria</taxon>
        <taxon>Hyphomicrobiales</taxon>
        <taxon>Hyphomicrobiaceae</taxon>
        <taxon>Methyloceanibacter</taxon>
    </lineage>
</organism>
<keyword evidence="4" id="KW-1185">Reference proteome</keyword>
<evidence type="ECO:0000313" key="4">
    <source>
        <dbReference type="Proteomes" id="UP000031643"/>
    </source>
</evidence>
<dbReference type="Pfam" id="PF13505">
    <property type="entry name" value="OMP_b-brl"/>
    <property type="match status" value="1"/>
</dbReference>
<accession>A0A0A8K6P8</accession>
<protein>
    <submittedName>
        <fullName evidence="3">Outer surface protein</fullName>
    </submittedName>
</protein>
<evidence type="ECO:0000313" key="3">
    <source>
        <dbReference type="EMBL" id="BAQ18426.1"/>
    </source>
</evidence>
<dbReference type="HOGENOM" id="CLU_057473_0_0_5"/>
<dbReference type="KEGG" id="mcg:GL4_2994"/>
<evidence type="ECO:0000259" key="2">
    <source>
        <dbReference type="Pfam" id="PF13505"/>
    </source>
</evidence>
<evidence type="ECO:0000256" key="1">
    <source>
        <dbReference type="ARBA" id="ARBA00022729"/>
    </source>
</evidence>
<dbReference type="InterPro" id="IPR011250">
    <property type="entry name" value="OMP/PagP_B-barrel"/>
</dbReference>
<name>A0A0A8K6P8_9HYPH</name>
<dbReference type="EMBL" id="AP014648">
    <property type="protein sequence ID" value="BAQ18426.1"/>
    <property type="molecule type" value="Genomic_DNA"/>
</dbReference>
<dbReference type="AlphaFoldDB" id="A0A0A8K6P8"/>
<dbReference type="STRING" id="1384459.GL4_2994"/>
<dbReference type="Proteomes" id="UP000031643">
    <property type="component" value="Chromosome"/>
</dbReference>
<proteinExistence type="predicted"/>
<dbReference type="InterPro" id="IPR027385">
    <property type="entry name" value="Beta-barrel_OMP"/>
</dbReference>
<feature type="domain" description="Outer membrane protein beta-barrel" evidence="2">
    <location>
        <begin position="56"/>
        <end position="237"/>
    </location>
</feature>
<gene>
    <name evidence="3" type="ORF">GL4_2994</name>
</gene>
<reference evidence="3 4" key="1">
    <citation type="submission" date="2014-09" db="EMBL/GenBank/DDBJ databases">
        <title>Genome sequencing of Methyloceanibacter caenitepidi Gela4.</title>
        <authorList>
            <person name="Takeuchi M."/>
            <person name="Susumu S."/>
            <person name="Kamagata Y."/>
            <person name="Oshima K."/>
            <person name="Hattori M."/>
            <person name="Iwasaki W."/>
        </authorList>
    </citation>
    <scope>NUCLEOTIDE SEQUENCE [LARGE SCALE GENOMIC DNA]</scope>
    <source>
        <strain evidence="3 4">Gela4</strain>
    </source>
</reference>
<dbReference type="Gene3D" id="2.40.160.20">
    <property type="match status" value="1"/>
</dbReference>
<dbReference type="SUPFAM" id="SSF56925">
    <property type="entry name" value="OMPA-like"/>
    <property type="match status" value="1"/>
</dbReference>